<evidence type="ECO:0000313" key="11">
    <source>
        <dbReference type="EMBL" id="PTQ57141.1"/>
    </source>
</evidence>
<feature type="domain" description="Arginine repressor C-terminal" evidence="10">
    <location>
        <begin position="82"/>
        <end position="146"/>
    </location>
</feature>
<dbReference type="InterPro" id="IPR001669">
    <property type="entry name" value="Arg_repress"/>
</dbReference>
<dbReference type="InterPro" id="IPR036390">
    <property type="entry name" value="WH_DNA-bd_sf"/>
</dbReference>
<dbReference type="NCBIfam" id="TIGR01529">
    <property type="entry name" value="argR_whole"/>
    <property type="match status" value="1"/>
</dbReference>
<dbReference type="Pfam" id="PF02863">
    <property type="entry name" value="Arg_repressor_C"/>
    <property type="match status" value="1"/>
</dbReference>
<dbReference type="InterPro" id="IPR036251">
    <property type="entry name" value="Arg_repress_C_sf"/>
</dbReference>
<evidence type="ECO:0000256" key="6">
    <source>
        <dbReference type="ARBA" id="ARBA00023163"/>
    </source>
</evidence>
<evidence type="ECO:0000256" key="5">
    <source>
        <dbReference type="ARBA" id="ARBA00023125"/>
    </source>
</evidence>
<evidence type="ECO:0000256" key="4">
    <source>
        <dbReference type="ARBA" id="ARBA00023015"/>
    </source>
</evidence>
<dbReference type="GO" id="GO:0003700">
    <property type="term" value="F:DNA-binding transcription factor activity"/>
    <property type="evidence" value="ECO:0007669"/>
    <property type="project" value="UniProtKB-UniRule"/>
</dbReference>
<reference evidence="12" key="1">
    <citation type="journal article" date="2018" name="Sci. Rep.">
        <title>Lignite coal burning seam in the remote Altai Mountains harbors a hydrogen-driven thermophilic microbial community.</title>
        <authorList>
            <person name="Kadnikov V.V."/>
            <person name="Mardanov A.V."/>
            <person name="Ivasenko D.A."/>
            <person name="Antsiferov D.V."/>
            <person name="Beletsky A.V."/>
            <person name="Karnachuk O.V."/>
            <person name="Ravin N.V."/>
        </authorList>
    </citation>
    <scope>NUCLEOTIDE SEQUENCE [LARGE SCALE GENOMIC DNA]</scope>
</reference>
<evidence type="ECO:0000256" key="3">
    <source>
        <dbReference type="ARBA" id="ARBA00022490"/>
    </source>
</evidence>
<dbReference type="Pfam" id="PF01316">
    <property type="entry name" value="Arg_repressor"/>
    <property type="match status" value="1"/>
</dbReference>
<comment type="function">
    <text evidence="7">Regulates arginine biosynthesis genes.</text>
</comment>
<dbReference type="InterPro" id="IPR036388">
    <property type="entry name" value="WH-like_DNA-bd_sf"/>
</dbReference>
<dbReference type="PANTHER" id="PTHR34471">
    <property type="entry name" value="ARGININE REPRESSOR"/>
    <property type="match status" value="1"/>
</dbReference>
<accession>A0A2R6Y396</accession>
<dbReference type="GO" id="GO:0051259">
    <property type="term" value="P:protein complex oligomerization"/>
    <property type="evidence" value="ECO:0007669"/>
    <property type="project" value="InterPro"/>
</dbReference>
<sequence>MQRTRRLVRIKQLVQTYAIETQDELANRLRAEGFDVTQATVSRDIKALGLVKVPQPGGGYKYALPQEAPVAKDDRLRRLMLESFRSLAQTGNLLVLKSDPGNANAFGAVLDELAWPGLMGTICGDDTCLLICQDEKSATAIRERLEQLDA</sequence>
<evidence type="ECO:0000259" key="9">
    <source>
        <dbReference type="Pfam" id="PF01316"/>
    </source>
</evidence>
<keyword evidence="5 7" id="KW-0238">DNA-binding</keyword>
<feature type="domain" description="Arginine repressor DNA-binding" evidence="9">
    <location>
        <begin position="1"/>
        <end position="68"/>
    </location>
</feature>
<keyword evidence="7" id="KW-0055">Arginine biosynthesis</keyword>
<comment type="subcellular location">
    <subcellularLocation>
        <location evidence="1 7">Cytoplasm</location>
    </subcellularLocation>
</comment>
<evidence type="ECO:0000256" key="2">
    <source>
        <dbReference type="ARBA" id="ARBA00008316"/>
    </source>
</evidence>
<evidence type="ECO:0000256" key="7">
    <source>
        <dbReference type="HAMAP-Rule" id="MF_00173"/>
    </source>
</evidence>
<dbReference type="EMBL" id="PEBX01000012">
    <property type="protein sequence ID" value="PTQ57141.1"/>
    <property type="molecule type" value="Genomic_DNA"/>
</dbReference>
<dbReference type="SUPFAM" id="SSF46785">
    <property type="entry name" value="Winged helix' DNA-binding domain"/>
    <property type="match status" value="1"/>
</dbReference>
<dbReference type="GO" id="GO:0003677">
    <property type="term" value="F:DNA binding"/>
    <property type="evidence" value="ECO:0007669"/>
    <property type="project" value="UniProtKB-KW"/>
</dbReference>
<dbReference type="GO" id="GO:0034618">
    <property type="term" value="F:arginine binding"/>
    <property type="evidence" value="ECO:0007669"/>
    <property type="project" value="InterPro"/>
</dbReference>
<organism evidence="11 12">
    <name type="scientific">Candidatus Carbonibacillus altaicus</name>
    <dbReference type="NCBI Taxonomy" id="2163959"/>
    <lineage>
        <taxon>Bacteria</taxon>
        <taxon>Bacillati</taxon>
        <taxon>Bacillota</taxon>
        <taxon>Bacilli</taxon>
        <taxon>Bacillales</taxon>
        <taxon>Candidatus Carbonibacillus</taxon>
    </lineage>
</organism>
<evidence type="ECO:0000256" key="1">
    <source>
        <dbReference type="ARBA" id="ARBA00004496"/>
    </source>
</evidence>
<dbReference type="InterPro" id="IPR020900">
    <property type="entry name" value="Arg_repress_DNA-bd"/>
</dbReference>
<gene>
    <name evidence="7" type="primary">argR</name>
    <name evidence="11" type="ORF">BSOLF_2173</name>
</gene>
<name>A0A2R6Y396_9BACL</name>
<proteinExistence type="inferred from homology"/>
<evidence type="ECO:0000256" key="8">
    <source>
        <dbReference type="NCBIfam" id="TIGR01529"/>
    </source>
</evidence>
<dbReference type="SUPFAM" id="SSF55252">
    <property type="entry name" value="C-terminal domain of arginine repressor"/>
    <property type="match status" value="1"/>
</dbReference>
<comment type="caution">
    <text evidence="11">The sequence shown here is derived from an EMBL/GenBank/DDBJ whole genome shotgun (WGS) entry which is preliminary data.</text>
</comment>
<dbReference type="Gene3D" id="3.30.1360.40">
    <property type="match status" value="1"/>
</dbReference>
<dbReference type="HAMAP" id="MF_00173">
    <property type="entry name" value="Arg_repressor"/>
    <property type="match status" value="1"/>
</dbReference>
<dbReference type="PRINTS" id="PR01467">
    <property type="entry name" value="ARGREPRESSOR"/>
</dbReference>
<comment type="pathway">
    <text evidence="7">Amino-acid biosynthesis; L-arginine biosynthesis [regulation].</text>
</comment>
<keyword evidence="7" id="KW-0678">Repressor</keyword>
<keyword evidence="3 7" id="KW-0963">Cytoplasm</keyword>
<dbReference type="PANTHER" id="PTHR34471:SF1">
    <property type="entry name" value="ARGININE REPRESSOR"/>
    <property type="match status" value="1"/>
</dbReference>
<dbReference type="InterPro" id="IPR020899">
    <property type="entry name" value="Arg_repress_C"/>
</dbReference>
<dbReference type="Gene3D" id="1.10.10.10">
    <property type="entry name" value="Winged helix-like DNA-binding domain superfamily/Winged helix DNA-binding domain"/>
    <property type="match status" value="1"/>
</dbReference>
<evidence type="ECO:0000313" key="12">
    <source>
        <dbReference type="Proteomes" id="UP000244338"/>
    </source>
</evidence>
<dbReference type="UniPathway" id="UPA00068"/>
<dbReference type="Proteomes" id="UP000244338">
    <property type="component" value="Unassembled WGS sequence"/>
</dbReference>
<dbReference type="GO" id="GO:0005737">
    <property type="term" value="C:cytoplasm"/>
    <property type="evidence" value="ECO:0007669"/>
    <property type="project" value="UniProtKB-SubCell"/>
</dbReference>
<dbReference type="GO" id="GO:1900079">
    <property type="term" value="P:regulation of arginine biosynthetic process"/>
    <property type="evidence" value="ECO:0007669"/>
    <property type="project" value="UniProtKB-UniRule"/>
</dbReference>
<dbReference type="AlphaFoldDB" id="A0A2R6Y396"/>
<keyword evidence="7" id="KW-0028">Amino-acid biosynthesis</keyword>
<protein>
    <recommendedName>
        <fullName evidence="7 8">Arginine repressor</fullName>
    </recommendedName>
</protein>
<comment type="similarity">
    <text evidence="2 7">Belongs to the ArgR family.</text>
</comment>
<keyword evidence="4 7" id="KW-0805">Transcription regulation</keyword>
<keyword evidence="6 7" id="KW-0804">Transcription</keyword>
<dbReference type="GO" id="GO:0006526">
    <property type="term" value="P:L-arginine biosynthetic process"/>
    <property type="evidence" value="ECO:0007669"/>
    <property type="project" value="UniProtKB-UniPathway"/>
</dbReference>
<evidence type="ECO:0000259" key="10">
    <source>
        <dbReference type="Pfam" id="PF02863"/>
    </source>
</evidence>